<feature type="signal peptide" evidence="2">
    <location>
        <begin position="1"/>
        <end position="19"/>
    </location>
</feature>
<keyword evidence="1" id="KW-0479">Metal-binding</keyword>
<dbReference type="Proteomes" id="UP000245207">
    <property type="component" value="Unassembled WGS sequence"/>
</dbReference>
<dbReference type="OrthoDB" id="306690at2759"/>
<name>A0A2U1MGX5_ARTAN</name>
<reference evidence="4 5" key="1">
    <citation type="journal article" date="2018" name="Mol. Plant">
        <title>The genome of Artemisia annua provides insight into the evolution of Asteraceae family and artemisinin biosynthesis.</title>
        <authorList>
            <person name="Shen Q."/>
            <person name="Zhang L."/>
            <person name="Liao Z."/>
            <person name="Wang S."/>
            <person name="Yan T."/>
            <person name="Shi P."/>
            <person name="Liu M."/>
            <person name="Fu X."/>
            <person name="Pan Q."/>
            <person name="Wang Y."/>
            <person name="Lv Z."/>
            <person name="Lu X."/>
            <person name="Zhang F."/>
            <person name="Jiang W."/>
            <person name="Ma Y."/>
            <person name="Chen M."/>
            <person name="Hao X."/>
            <person name="Li L."/>
            <person name="Tang Y."/>
            <person name="Lv G."/>
            <person name="Zhou Y."/>
            <person name="Sun X."/>
            <person name="Brodelius P.E."/>
            <person name="Rose J.K.C."/>
            <person name="Tang K."/>
        </authorList>
    </citation>
    <scope>NUCLEOTIDE SEQUENCE [LARGE SCALE GENOMIC DNA]</scope>
    <source>
        <strain evidence="5">cv. Huhao1</strain>
        <tissue evidence="4">Leaf</tissue>
    </source>
</reference>
<keyword evidence="1" id="KW-0862">Zinc</keyword>
<keyword evidence="1" id="KW-0863">Zinc-finger</keyword>
<sequence length="418" mass="47994">MSKLSLLFFSSSIVNLTCTSTSRANYMSNSWNLILDALAEGRVVKEFYQQLHIMFQEDVKPDSITIVSVIQLGGDSFQTRIVKEAHGFSLRSGLFPGNREPTLANALIDAYARCLFPGNREPTLANALIDAYARCENMEYVNSGLHDNAKTIFENMTERDLTTWNLMSHKLKPDTLAIMSLLPVATQKVSVQMVRQCHGHSGLVDTDEGLKIFHSLNKINFKPIMEQYTCVVDLLAQNGRINDAYAFITSMRVEPSANVWGRYWVHYDKSRMPVCRFFRLYGECREQDCVYKHTNEDVKECHMYKLGFCPNGPDCRYKHAKLPGPPPPVQEVLRKIQQLTSHNYGNSNRFFHNRNANHSQGPNNVNQYCSSKLRTRTFAYEDINVLGSSTVLWFSGMWKDDLIADYVTERCTWWREFL</sequence>
<dbReference type="InterPro" id="IPR000571">
    <property type="entry name" value="Znf_CCCH"/>
</dbReference>
<accession>A0A2U1MGX5</accession>
<protein>
    <submittedName>
        <fullName evidence="4">Tetratricopeptide repeat (TPR)-like superfamily protein</fullName>
    </submittedName>
</protein>
<keyword evidence="5" id="KW-1185">Reference proteome</keyword>
<organism evidence="4 5">
    <name type="scientific">Artemisia annua</name>
    <name type="common">Sweet wormwood</name>
    <dbReference type="NCBI Taxonomy" id="35608"/>
    <lineage>
        <taxon>Eukaryota</taxon>
        <taxon>Viridiplantae</taxon>
        <taxon>Streptophyta</taxon>
        <taxon>Embryophyta</taxon>
        <taxon>Tracheophyta</taxon>
        <taxon>Spermatophyta</taxon>
        <taxon>Magnoliopsida</taxon>
        <taxon>eudicotyledons</taxon>
        <taxon>Gunneridae</taxon>
        <taxon>Pentapetalae</taxon>
        <taxon>asterids</taxon>
        <taxon>campanulids</taxon>
        <taxon>Asterales</taxon>
        <taxon>Asteraceae</taxon>
        <taxon>Asteroideae</taxon>
        <taxon>Anthemideae</taxon>
        <taxon>Artemisiinae</taxon>
        <taxon>Artemisia</taxon>
    </lineage>
</organism>
<evidence type="ECO:0000259" key="3">
    <source>
        <dbReference type="PROSITE" id="PS50103"/>
    </source>
</evidence>
<dbReference type="InterPro" id="IPR046960">
    <property type="entry name" value="PPR_At4g14850-like_plant"/>
</dbReference>
<dbReference type="STRING" id="35608.A0A2U1MGX5"/>
<dbReference type="PROSITE" id="PS50103">
    <property type="entry name" value="ZF_C3H1"/>
    <property type="match status" value="1"/>
</dbReference>
<evidence type="ECO:0000256" key="1">
    <source>
        <dbReference type="PROSITE-ProRule" id="PRU00723"/>
    </source>
</evidence>
<keyword evidence="2" id="KW-0732">Signal</keyword>
<dbReference type="GO" id="GO:0003723">
    <property type="term" value="F:RNA binding"/>
    <property type="evidence" value="ECO:0007669"/>
    <property type="project" value="InterPro"/>
</dbReference>
<dbReference type="EMBL" id="PKPP01005334">
    <property type="protein sequence ID" value="PWA60520.1"/>
    <property type="molecule type" value="Genomic_DNA"/>
</dbReference>
<feature type="chain" id="PRO_5015744777" evidence="2">
    <location>
        <begin position="20"/>
        <end position="418"/>
    </location>
</feature>
<proteinExistence type="predicted"/>
<evidence type="ECO:0000256" key="2">
    <source>
        <dbReference type="SAM" id="SignalP"/>
    </source>
</evidence>
<gene>
    <name evidence="4" type="ORF">CTI12_AA170740</name>
</gene>
<dbReference type="PANTHER" id="PTHR47926">
    <property type="entry name" value="PENTATRICOPEPTIDE REPEAT-CONTAINING PROTEIN"/>
    <property type="match status" value="1"/>
</dbReference>
<evidence type="ECO:0000313" key="4">
    <source>
        <dbReference type="EMBL" id="PWA60520.1"/>
    </source>
</evidence>
<dbReference type="GO" id="GO:0008270">
    <property type="term" value="F:zinc ion binding"/>
    <property type="evidence" value="ECO:0007669"/>
    <property type="project" value="UniProtKB-KW"/>
</dbReference>
<dbReference type="InterPro" id="IPR011990">
    <property type="entry name" value="TPR-like_helical_dom_sf"/>
</dbReference>
<dbReference type="AlphaFoldDB" id="A0A2U1MGX5"/>
<comment type="caution">
    <text evidence="4">The sequence shown here is derived from an EMBL/GenBank/DDBJ whole genome shotgun (WGS) entry which is preliminary data.</text>
</comment>
<dbReference type="GO" id="GO:0009451">
    <property type="term" value="P:RNA modification"/>
    <property type="evidence" value="ECO:0007669"/>
    <property type="project" value="InterPro"/>
</dbReference>
<dbReference type="SMART" id="SM00356">
    <property type="entry name" value="ZnF_C3H1"/>
    <property type="match status" value="2"/>
</dbReference>
<evidence type="ECO:0000313" key="5">
    <source>
        <dbReference type="Proteomes" id="UP000245207"/>
    </source>
</evidence>
<feature type="zinc finger region" description="C3H1-type" evidence="1">
    <location>
        <begin position="295"/>
        <end position="322"/>
    </location>
</feature>
<feature type="domain" description="C3H1-type" evidence="3">
    <location>
        <begin position="295"/>
        <end position="322"/>
    </location>
</feature>
<dbReference type="Gene3D" id="3.30.1370.210">
    <property type="match status" value="1"/>
</dbReference>
<dbReference type="Gene3D" id="1.25.40.10">
    <property type="entry name" value="Tetratricopeptide repeat domain"/>
    <property type="match status" value="1"/>
</dbReference>